<comment type="caution">
    <text evidence="1">The sequence shown here is derived from an EMBL/GenBank/DDBJ whole genome shotgun (WGS) entry which is preliminary data.</text>
</comment>
<organism evidence="1 2">
    <name type="scientific">Pontibacter aquaedesilientis</name>
    <dbReference type="NCBI Taxonomy" id="2766980"/>
    <lineage>
        <taxon>Bacteria</taxon>
        <taxon>Pseudomonadati</taxon>
        <taxon>Bacteroidota</taxon>
        <taxon>Cytophagia</taxon>
        <taxon>Cytophagales</taxon>
        <taxon>Hymenobacteraceae</taxon>
        <taxon>Pontibacter</taxon>
    </lineage>
</organism>
<protein>
    <recommendedName>
        <fullName evidence="3">HNH endonuclease</fullName>
    </recommendedName>
</protein>
<sequence length="284" mass="33055">MRTLNFYDEDAFDFYEDVIKSKRNSKDDPHYKQRVSSHNETIKLLYSNYDRNFGRNSLQLLSKHGFAGSDKEDLHRLYSYKAKKFQSLKIKLTTTESNKKLSTCQNCTIGEVNSFDHFVPQEEFAEFVVNPKNLFPSCTKCNGYKSTAWRNGNKKLFLNLYLDSLPEEQYLFVNIINGNGSIETEFYLANTNGIDQELYELIHNHYIKLHLCPRFSENADTVITELENSIKNIAKKLPKNEVIETIVETASDNKVAFGHNYWKSVLEIALVRDATFMNTFEWSN</sequence>
<evidence type="ECO:0000313" key="1">
    <source>
        <dbReference type="EMBL" id="MBD1398818.1"/>
    </source>
</evidence>
<dbReference type="Proteomes" id="UP000625551">
    <property type="component" value="Unassembled WGS sequence"/>
</dbReference>
<name>A0ABR7XMD3_9BACT</name>
<gene>
    <name evidence="1" type="ORF">H9Q13_16725</name>
</gene>
<evidence type="ECO:0008006" key="3">
    <source>
        <dbReference type="Google" id="ProtNLM"/>
    </source>
</evidence>
<dbReference type="RefSeq" id="WP_191184950.1">
    <property type="nucleotide sequence ID" value="NZ_JACXAJ010000011.1"/>
</dbReference>
<keyword evidence="2" id="KW-1185">Reference proteome</keyword>
<reference evidence="1 2" key="1">
    <citation type="submission" date="2020-09" db="EMBL/GenBank/DDBJ databases">
        <title>Genome sequencing and assembly of Pontibacter sp.</title>
        <authorList>
            <person name="Chhetri G."/>
        </authorList>
    </citation>
    <scope>NUCLEOTIDE SEQUENCE [LARGE SCALE GENOMIC DNA]</scope>
    <source>
        <strain evidence="1 2">JH31</strain>
    </source>
</reference>
<accession>A0ABR7XMD3</accession>
<evidence type="ECO:0000313" key="2">
    <source>
        <dbReference type="Proteomes" id="UP000625551"/>
    </source>
</evidence>
<proteinExistence type="predicted"/>
<dbReference type="EMBL" id="JACXAJ010000011">
    <property type="protein sequence ID" value="MBD1398818.1"/>
    <property type="molecule type" value="Genomic_DNA"/>
</dbReference>
<dbReference type="Gene3D" id="1.10.30.50">
    <property type="match status" value="1"/>
</dbReference>